<evidence type="ECO:0000313" key="2">
    <source>
        <dbReference type="EMBL" id="PSN06721.1"/>
    </source>
</evidence>
<proteinExistence type="predicted"/>
<sequence length="150" mass="16157">MIVRCMLILLSLFSASCIAASNQWNAYIQLIERADIETLRALPDTINRIGVTLDDDQSETLAIALSVALIKDPVSVINATAPLEKSSDGLKNRFGTSLICSLPGMLRFTPPQIDDYFANAEPALERAGPAAAACLENLRETVAELRHSAG</sequence>
<keyword evidence="1" id="KW-0732">Signal</keyword>
<comment type="caution">
    <text evidence="2">The sequence shown here is derived from an EMBL/GenBank/DDBJ whole genome shotgun (WGS) entry which is preliminary data.</text>
</comment>
<feature type="signal peptide" evidence="1">
    <location>
        <begin position="1"/>
        <end position="19"/>
    </location>
</feature>
<evidence type="ECO:0000256" key="1">
    <source>
        <dbReference type="SAM" id="SignalP"/>
    </source>
</evidence>
<organism evidence="2 3">
    <name type="scientific">Siccibacter turicensis</name>
    <dbReference type="NCBI Taxonomy" id="357233"/>
    <lineage>
        <taxon>Bacteria</taxon>
        <taxon>Pseudomonadati</taxon>
        <taxon>Pseudomonadota</taxon>
        <taxon>Gammaproteobacteria</taxon>
        <taxon>Enterobacterales</taxon>
        <taxon>Enterobacteriaceae</taxon>
        <taxon>Siccibacter</taxon>
    </lineage>
</organism>
<keyword evidence="3" id="KW-1185">Reference proteome</keyword>
<dbReference type="AlphaFoldDB" id="A0A2P8VGQ7"/>
<name>A0A2P8VGQ7_9ENTR</name>
<accession>A0A2P8VGQ7</accession>
<reference evidence="2 3" key="1">
    <citation type="submission" date="2018-03" db="EMBL/GenBank/DDBJ databases">
        <title>Draft genome sequence of the first documented clinical Siccibacter turicensis isolate in Austria.</title>
        <authorList>
            <person name="Lepuschitz S."/>
            <person name="Pekard-Amenitsch S."/>
            <person name="Haunold R."/>
            <person name="Schill S."/>
            <person name="Mach R."/>
            <person name="Allerberger F."/>
            <person name="Ruppitsch W."/>
            <person name="Forsythe S.J."/>
        </authorList>
    </citation>
    <scope>NUCLEOTIDE SEQUENCE [LARGE SCALE GENOMIC DNA]</scope>
    <source>
        <strain evidence="2 3">6100069499-17</strain>
    </source>
</reference>
<protein>
    <submittedName>
        <fullName evidence="2">Uncharacterized protein</fullName>
    </submittedName>
</protein>
<dbReference type="STRING" id="1388748.GCA_000463155_00872"/>
<gene>
    <name evidence="2" type="ORF">C7G83_17000</name>
</gene>
<feature type="chain" id="PRO_5015192932" evidence="1">
    <location>
        <begin position="20"/>
        <end position="150"/>
    </location>
</feature>
<dbReference type="Proteomes" id="UP000240212">
    <property type="component" value="Unassembled WGS sequence"/>
</dbReference>
<dbReference type="OrthoDB" id="6539310at2"/>
<dbReference type="PROSITE" id="PS51257">
    <property type="entry name" value="PROKAR_LIPOPROTEIN"/>
    <property type="match status" value="1"/>
</dbReference>
<dbReference type="EMBL" id="PYEP01000007">
    <property type="protein sequence ID" value="PSN06721.1"/>
    <property type="molecule type" value="Genomic_DNA"/>
</dbReference>
<evidence type="ECO:0000313" key="3">
    <source>
        <dbReference type="Proteomes" id="UP000240212"/>
    </source>
</evidence>